<feature type="compositionally biased region" description="Polar residues" evidence="1">
    <location>
        <begin position="204"/>
        <end position="218"/>
    </location>
</feature>
<feature type="compositionally biased region" description="Basic and acidic residues" evidence="1">
    <location>
        <begin position="127"/>
        <end position="137"/>
    </location>
</feature>
<feature type="domain" description="MRN complex-interacting protein N-terminal" evidence="2">
    <location>
        <begin position="45"/>
        <end position="132"/>
    </location>
</feature>
<proteinExistence type="predicted"/>
<protein>
    <recommendedName>
        <fullName evidence="2">MRN complex-interacting protein N-terminal domain-containing protein</fullName>
    </recommendedName>
</protein>
<accession>A0AAV5E497</accession>
<gene>
    <name evidence="3" type="primary">gb04978</name>
    <name evidence="3" type="ORF">PR202_gb04978</name>
</gene>
<dbReference type="InterPro" id="IPR049472">
    <property type="entry name" value="MRNIP_N"/>
</dbReference>
<reference evidence="3" key="1">
    <citation type="journal article" date="2018" name="DNA Res.">
        <title>Multiple hybrid de novo genome assembly of finger millet, an orphan allotetraploid crop.</title>
        <authorList>
            <person name="Hatakeyama M."/>
            <person name="Aluri S."/>
            <person name="Balachadran M.T."/>
            <person name="Sivarajan S.R."/>
            <person name="Patrignani A."/>
            <person name="Gruter S."/>
            <person name="Poveda L."/>
            <person name="Shimizu-Inatsugi R."/>
            <person name="Baeten J."/>
            <person name="Francoijs K.J."/>
            <person name="Nataraja K.N."/>
            <person name="Reddy Y.A.N."/>
            <person name="Phadnis S."/>
            <person name="Ravikumar R.L."/>
            <person name="Schlapbach R."/>
            <person name="Sreeman S.M."/>
            <person name="Shimizu K.K."/>
        </authorList>
    </citation>
    <scope>NUCLEOTIDE SEQUENCE</scope>
</reference>
<reference evidence="3" key="2">
    <citation type="submission" date="2021-12" db="EMBL/GenBank/DDBJ databases">
        <title>Resequencing data analysis of finger millet.</title>
        <authorList>
            <person name="Hatakeyama M."/>
            <person name="Aluri S."/>
            <person name="Balachadran M.T."/>
            <person name="Sivarajan S.R."/>
            <person name="Poveda L."/>
            <person name="Shimizu-Inatsugi R."/>
            <person name="Schlapbach R."/>
            <person name="Sreeman S.M."/>
            <person name="Shimizu K.K."/>
        </authorList>
    </citation>
    <scope>NUCLEOTIDE SEQUENCE</scope>
</reference>
<evidence type="ECO:0000259" key="2">
    <source>
        <dbReference type="Pfam" id="PF15749"/>
    </source>
</evidence>
<evidence type="ECO:0000313" key="3">
    <source>
        <dbReference type="EMBL" id="GJN17874.1"/>
    </source>
</evidence>
<evidence type="ECO:0000256" key="1">
    <source>
        <dbReference type="SAM" id="MobiDB-lite"/>
    </source>
</evidence>
<name>A0AAV5E497_ELECO</name>
<dbReference type="AlphaFoldDB" id="A0AAV5E497"/>
<evidence type="ECO:0000313" key="4">
    <source>
        <dbReference type="Proteomes" id="UP001054889"/>
    </source>
</evidence>
<dbReference type="PANTHER" id="PTHR15863:SF2">
    <property type="entry name" value="MRN COMPLEX-INTERACTING PROTEIN"/>
    <property type="match status" value="1"/>
</dbReference>
<keyword evidence="4" id="KW-1185">Reference proteome</keyword>
<feature type="region of interest" description="Disordered" evidence="1">
    <location>
        <begin position="99"/>
        <end position="251"/>
    </location>
</feature>
<organism evidence="3 4">
    <name type="scientific">Eleusine coracana subsp. coracana</name>
    <dbReference type="NCBI Taxonomy" id="191504"/>
    <lineage>
        <taxon>Eukaryota</taxon>
        <taxon>Viridiplantae</taxon>
        <taxon>Streptophyta</taxon>
        <taxon>Embryophyta</taxon>
        <taxon>Tracheophyta</taxon>
        <taxon>Spermatophyta</taxon>
        <taxon>Magnoliopsida</taxon>
        <taxon>Liliopsida</taxon>
        <taxon>Poales</taxon>
        <taxon>Poaceae</taxon>
        <taxon>PACMAD clade</taxon>
        <taxon>Chloridoideae</taxon>
        <taxon>Cynodonteae</taxon>
        <taxon>Eleusininae</taxon>
        <taxon>Eleusine</taxon>
    </lineage>
</organism>
<sequence>MRWSNLTTNFPIGRRIQNCVPNFAVSSPLKNPAIAMAPETLFLALQCVQCSTMQVKPQKKSSNKWVCVVCNQRQSVLRIYARGYRAVDIRRFVQEANLSRGRREVMPEPEEEWGLAASAEQQQQQDEFSREKKRTDWSEYLDDPGERGGCGGVEECTPDGGTDIEVITELPQERAKGRPRKTQLGVAGKRLNPSTHPTLPKRQQIGQESSPYSATTSAEAERSQWSKNLGTRFFGEKNGSGSSEQNRLELDDGATTEAVDDERRLRPDLVSHLPVATRIALNLASPSRKQRNPTRRAKHGSQALLHLPVECASPLCLALLALQSPPAPP</sequence>
<dbReference type="GO" id="GO:0003682">
    <property type="term" value="F:chromatin binding"/>
    <property type="evidence" value="ECO:0007669"/>
    <property type="project" value="TreeGrafter"/>
</dbReference>
<dbReference type="PANTHER" id="PTHR15863">
    <property type="entry name" value="MRN COMPLEX-INTERACTING PROTEIN"/>
    <property type="match status" value="1"/>
</dbReference>
<comment type="caution">
    <text evidence="3">The sequence shown here is derived from an EMBL/GenBank/DDBJ whole genome shotgun (WGS) entry which is preliminary data.</text>
</comment>
<dbReference type="GO" id="GO:0007095">
    <property type="term" value="P:mitotic G2 DNA damage checkpoint signaling"/>
    <property type="evidence" value="ECO:0007669"/>
    <property type="project" value="TreeGrafter"/>
</dbReference>
<dbReference type="Proteomes" id="UP001054889">
    <property type="component" value="Unassembled WGS sequence"/>
</dbReference>
<dbReference type="InterPro" id="IPR032739">
    <property type="entry name" value="MRNIP"/>
</dbReference>
<dbReference type="Pfam" id="PF15749">
    <property type="entry name" value="MRNIP"/>
    <property type="match status" value="1"/>
</dbReference>
<dbReference type="GO" id="GO:0005634">
    <property type="term" value="C:nucleus"/>
    <property type="evidence" value="ECO:0007669"/>
    <property type="project" value="TreeGrafter"/>
</dbReference>
<dbReference type="EMBL" id="BQKI01000073">
    <property type="protein sequence ID" value="GJN17874.1"/>
    <property type="molecule type" value="Genomic_DNA"/>
</dbReference>